<dbReference type="InterPro" id="IPR036861">
    <property type="entry name" value="Endochitinase-like_sf"/>
</dbReference>
<dbReference type="GeneID" id="19277938"/>
<dbReference type="GO" id="GO:0008843">
    <property type="term" value="F:endochitinase activity"/>
    <property type="evidence" value="ECO:0007669"/>
    <property type="project" value="UniProtKB-EC"/>
</dbReference>
<dbReference type="RefSeq" id="XP_007839697.1">
    <property type="nucleotide sequence ID" value="XM_007841506.1"/>
</dbReference>
<evidence type="ECO:0000256" key="14">
    <source>
        <dbReference type="ARBA" id="ARBA00023326"/>
    </source>
</evidence>
<keyword evidence="12" id="KW-0119">Carbohydrate metabolism</keyword>
<keyword evidence="9" id="KW-0146">Chitin degradation</keyword>
<keyword evidence="6 15" id="KW-0147">Chitin-binding</keyword>
<dbReference type="Gene3D" id="3.20.20.80">
    <property type="entry name" value="Glycosidases"/>
    <property type="match status" value="1"/>
</dbReference>
<dbReference type="SMART" id="SM00270">
    <property type="entry name" value="ChtBD1"/>
    <property type="match status" value="2"/>
</dbReference>
<dbReference type="OMA" id="TEHIYEV"/>
<keyword evidence="14" id="KW-0624">Polysaccharide degradation</keyword>
<organism evidence="19 20">
    <name type="scientific">Pestalotiopsis fici (strain W106-1 / CGMCC3.15140)</name>
    <dbReference type="NCBI Taxonomy" id="1229662"/>
    <lineage>
        <taxon>Eukaryota</taxon>
        <taxon>Fungi</taxon>
        <taxon>Dikarya</taxon>
        <taxon>Ascomycota</taxon>
        <taxon>Pezizomycotina</taxon>
        <taxon>Sordariomycetes</taxon>
        <taxon>Xylariomycetidae</taxon>
        <taxon>Amphisphaeriales</taxon>
        <taxon>Sporocadaceae</taxon>
        <taxon>Pestalotiopsis</taxon>
    </lineage>
</organism>
<evidence type="ECO:0000256" key="7">
    <source>
        <dbReference type="ARBA" id="ARBA00022729"/>
    </source>
</evidence>
<evidence type="ECO:0000256" key="13">
    <source>
        <dbReference type="ARBA" id="ARBA00023295"/>
    </source>
</evidence>
<dbReference type="PROSITE" id="PS51910">
    <property type="entry name" value="GH18_2"/>
    <property type="match status" value="1"/>
</dbReference>
<comment type="caution">
    <text evidence="15">Lacks conserved residue(s) required for the propagation of feature annotation.</text>
</comment>
<dbReference type="Gene3D" id="3.10.50.10">
    <property type="match status" value="1"/>
</dbReference>
<dbReference type="PANTHER" id="PTHR47700:SF2">
    <property type="entry name" value="CHITINASE"/>
    <property type="match status" value="1"/>
</dbReference>
<accession>W3WT26</accession>
<evidence type="ECO:0000256" key="6">
    <source>
        <dbReference type="ARBA" id="ARBA00022669"/>
    </source>
</evidence>
<feature type="disulfide bond" evidence="15">
    <location>
        <begin position="125"/>
        <end position="129"/>
    </location>
</feature>
<evidence type="ECO:0000256" key="2">
    <source>
        <dbReference type="ARBA" id="ARBA00004613"/>
    </source>
</evidence>
<dbReference type="FunFam" id="3.10.50.10:FF:000003">
    <property type="entry name" value="Class V chitinase CHIT5b"/>
    <property type="match status" value="1"/>
</dbReference>
<dbReference type="InParanoid" id="W3WT26"/>
<dbReference type="EC" id="3.2.1.14" evidence="4"/>
<dbReference type="InterPro" id="IPR011583">
    <property type="entry name" value="Chitinase_II/V-like_cat"/>
</dbReference>
<keyword evidence="11" id="KW-0325">Glycoprotein</keyword>
<dbReference type="InterPro" id="IPR001223">
    <property type="entry name" value="Glyco_hydro18_cat"/>
</dbReference>
<evidence type="ECO:0000256" key="15">
    <source>
        <dbReference type="PROSITE-ProRule" id="PRU00261"/>
    </source>
</evidence>
<evidence type="ECO:0000259" key="17">
    <source>
        <dbReference type="PROSITE" id="PS50941"/>
    </source>
</evidence>
<evidence type="ECO:0000256" key="10">
    <source>
        <dbReference type="ARBA" id="ARBA00023026"/>
    </source>
</evidence>
<dbReference type="SMART" id="SM00636">
    <property type="entry name" value="Glyco_18"/>
    <property type="match status" value="1"/>
</dbReference>
<dbReference type="SUPFAM" id="SSF51445">
    <property type="entry name" value="(Trans)glycosidases"/>
    <property type="match status" value="1"/>
</dbReference>
<proteinExistence type="inferred from homology"/>
<dbReference type="GO" id="GO:0008061">
    <property type="term" value="F:chitin binding"/>
    <property type="evidence" value="ECO:0007669"/>
    <property type="project" value="UniProtKB-UniRule"/>
</dbReference>
<dbReference type="InterPro" id="IPR001579">
    <property type="entry name" value="Glyco_hydro_18_chit_AS"/>
</dbReference>
<dbReference type="STRING" id="1229662.W3WT26"/>
<dbReference type="PROSITE" id="PS00026">
    <property type="entry name" value="CHIT_BIND_I_1"/>
    <property type="match status" value="1"/>
</dbReference>
<dbReference type="HOGENOM" id="CLU_001837_2_1_1"/>
<keyword evidence="10" id="KW-0843">Virulence</keyword>
<evidence type="ECO:0000256" key="11">
    <source>
        <dbReference type="ARBA" id="ARBA00023180"/>
    </source>
</evidence>
<dbReference type="eggNOG" id="KOG2806">
    <property type="taxonomic scope" value="Eukaryota"/>
</dbReference>
<comment type="catalytic activity">
    <reaction evidence="1">
        <text>Random endo-hydrolysis of N-acetyl-beta-D-glucosaminide (1-&gt;4)-beta-linkages in chitin and chitodextrins.</text>
        <dbReference type="EC" id="3.2.1.14"/>
    </reaction>
</comment>
<keyword evidence="8 16" id="KW-0378">Hydrolase</keyword>
<comment type="similarity">
    <text evidence="3">Belongs to the glycosyl hydrolase 18 family. Chitinase class V subfamily.</text>
</comment>
<keyword evidence="5" id="KW-0964">Secreted</keyword>
<dbReference type="Pfam" id="PF00187">
    <property type="entry name" value="Chitin_bind_1"/>
    <property type="match status" value="1"/>
</dbReference>
<protein>
    <recommendedName>
        <fullName evidence="4">chitinase</fullName>
        <ecNumber evidence="4">3.2.1.14</ecNumber>
    </recommendedName>
</protein>
<dbReference type="SUPFAM" id="SSF57016">
    <property type="entry name" value="Plant lectins/antimicrobial peptides"/>
    <property type="match status" value="1"/>
</dbReference>
<evidence type="ECO:0000256" key="4">
    <source>
        <dbReference type="ARBA" id="ARBA00012729"/>
    </source>
</evidence>
<evidence type="ECO:0000313" key="19">
    <source>
        <dbReference type="EMBL" id="ETS75981.1"/>
    </source>
</evidence>
<keyword evidence="15" id="KW-1015">Disulfide bond</keyword>
<keyword evidence="20" id="KW-1185">Reference proteome</keyword>
<dbReference type="GO" id="GO:0005576">
    <property type="term" value="C:extracellular region"/>
    <property type="evidence" value="ECO:0007669"/>
    <property type="project" value="UniProtKB-SubCell"/>
</dbReference>
<dbReference type="PROSITE" id="PS50941">
    <property type="entry name" value="CHIT_BIND_I_2"/>
    <property type="match status" value="1"/>
</dbReference>
<feature type="disulfide bond" evidence="15">
    <location>
        <begin position="101"/>
        <end position="115"/>
    </location>
</feature>
<dbReference type="InterPro" id="IPR017853">
    <property type="entry name" value="GH"/>
</dbReference>
<feature type="domain" description="Chitin-binding type-1" evidence="17">
    <location>
        <begin position="82"/>
        <end position="131"/>
    </location>
</feature>
<dbReference type="Pfam" id="PF00704">
    <property type="entry name" value="Glyco_hydro_18"/>
    <property type="match status" value="1"/>
</dbReference>
<feature type="domain" description="GH18" evidence="18">
    <location>
        <begin position="143"/>
        <end position="502"/>
    </location>
</feature>
<dbReference type="Gene3D" id="3.30.60.10">
    <property type="entry name" value="Endochitinase-like"/>
    <property type="match status" value="1"/>
</dbReference>
<evidence type="ECO:0000256" key="1">
    <source>
        <dbReference type="ARBA" id="ARBA00000822"/>
    </source>
</evidence>
<dbReference type="InterPro" id="IPR029070">
    <property type="entry name" value="Chitinase_insertion_sf"/>
</dbReference>
<name>W3WT26_PESFW</name>
<dbReference type="EMBL" id="KI912118">
    <property type="protein sequence ID" value="ETS75981.1"/>
    <property type="molecule type" value="Genomic_DNA"/>
</dbReference>
<reference evidence="20" key="1">
    <citation type="journal article" date="2015" name="BMC Genomics">
        <title>Genomic and transcriptomic analysis of the endophytic fungus Pestalotiopsis fici reveals its lifestyle and high potential for synthesis of natural products.</title>
        <authorList>
            <person name="Wang X."/>
            <person name="Zhang X."/>
            <person name="Liu L."/>
            <person name="Xiang M."/>
            <person name="Wang W."/>
            <person name="Sun X."/>
            <person name="Che Y."/>
            <person name="Guo L."/>
            <person name="Liu G."/>
            <person name="Guo L."/>
            <person name="Wang C."/>
            <person name="Yin W.B."/>
            <person name="Stadler M."/>
            <person name="Zhang X."/>
            <person name="Liu X."/>
        </authorList>
    </citation>
    <scope>NUCLEOTIDE SEQUENCE [LARGE SCALE GENOMIC DNA]</scope>
    <source>
        <strain evidence="20">W106-1 / CGMCC3.15140</strain>
    </source>
</reference>
<evidence type="ECO:0000256" key="8">
    <source>
        <dbReference type="ARBA" id="ARBA00022801"/>
    </source>
</evidence>
<dbReference type="InterPro" id="IPR018371">
    <property type="entry name" value="Chitin-binding_1_CS"/>
</dbReference>
<dbReference type="PROSITE" id="PS01095">
    <property type="entry name" value="GH18_1"/>
    <property type="match status" value="1"/>
</dbReference>
<dbReference type="CDD" id="cd00035">
    <property type="entry name" value="ChtBD1"/>
    <property type="match status" value="1"/>
</dbReference>
<evidence type="ECO:0000256" key="5">
    <source>
        <dbReference type="ARBA" id="ARBA00022525"/>
    </source>
</evidence>
<evidence type="ECO:0000259" key="18">
    <source>
        <dbReference type="PROSITE" id="PS51910"/>
    </source>
</evidence>
<comment type="subcellular location">
    <subcellularLocation>
        <location evidence="2">Secreted</location>
    </subcellularLocation>
</comment>
<dbReference type="Proteomes" id="UP000030651">
    <property type="component" value="Unassembled WGS sequence"/>
</dbReference>
<evidence type="ECO:0000313" key="20">
    <source>
        <dbReference type="Proteomes" id="UP000030651"/>
    </source>
</evidence>
<dbReference type="InterPro" id="IPR053214">
    <property type="entry name" value="LysM12-like"/>
</dbReference>
<evidence type="ECO:0000256" key="9">
    <source>
        <dbReference type="ARBA" id="ARBA00023024"/>
    </source>
</evidence>
<evidence type="ECO:0000256" key="12">
    <source>
        <dbReference type="ARBA" id="ARBA00023277"/>
    </source>
</evidence>
<dbReference type="KEGG" id="pfy:PFICI_12925"/>
<dbReference type="OrthoDB" id="73875at2759"/>
<dbReference type="GO" id="GO:0000272">
    <property type="term" value="P:polysaccharide catabolic process"/>
    <property type="evidence" value="ECO:0007669"/>
    <property type="project" value="UniProtKB-KW"/>
</dbReference>
<feature type="disulfide bond" evidence="15">
    <location>
        <begin position="96"/>
        <end position="108"/>
    </location>
</feature>
<evidence type="ECO:0000256" key="3">
    <source>
        <dbReference type="ARBA" id="ARBA00008682"/>
    </source>
</evidence>
<dbReference type="GO" id="GO:0006032">
    <property type="term" value="P:chitin catabolic process"/>
    <property type="evidence" value="ECO:0007669"/>
    <property type="project" value="UniProtKB-KW"/>
</dbReference>
<gene>
    <name evidence="19" type="ORF">PFICI_12925</name>
</gene>
<sequence length="1739" mass="192387">MHSPFDYSVKVRRDENAPVCASSSGASLFGKRDDDYSCSESKACSNGACCGKTQGYCGYGPDYCGTNDISPNDVCWSNCDAKAECGQYAEVEGAECTLNVCCSQYGFCGMTDEFCEVTDNKNTTCQSNCEQPGSGSSDGDVQSRIIGYYEAWNADKACVGMTLSQIPVNALTHLHFAFLYINPGDFKIVPMDGIDESLLTDFTALKSKNSGLKCIASIGGWTFSDNGTVTQPLFGEIAGDATNRATFITNLLDFMRQYAFDGVDFDWEYPGATDRGGTEDDGENFTKLLKELREAVDDEPIDYSIAFTAPTSYWYLRHFDLKKSSEYVDWINVMSYDLHGVWDSSNPIGSTVLAHTNLTEIKLALDLFWRNDIDASKINLGLGFYGRSFQLADPSCYKPGCAFKGGANAGSCTDNSGTLAYFEIQDIIEAKGLSPYYDKTAQVKYIVWDDDQWVSYDDEDTFQAKIEFANKLGLGGLLIWSIDQDTSNYEALKAVLSPNGIDAFESEADDASYWQEATAQDCYVTDCGGSCNTGYIQIEEQPCGSAKPVTRHSTKDPSKLCCPLTSAPDPDNCQWRGTAPSCNGHCENGEVMLEMNKWGDGKYCEDGHKAYCCEASSQETENSCYWTGVAGSCASDELPLTFAGTFLEDLADIASLGGLIGQVLADFLDTADMDLRRLYCCPKDEISQWENCGWHGTPGTCYDNHCDEGTQVQLTQSDYGAGQSCLPRIERTRTFCCDPANGASPFLPVPLEYLFPNAPDGDDIETDYDLEIDDTWGTGKDKTSTEDDPNDSTFGFWVMVSPTEIQTSLDKRDGSHWELFNCNDAVSTEEQTVQMVCMDDSADSNCYKIGLGHGVPGTILEMPRGQGCGPAKYAVAKSMVPSANQTLPHHLVKRTSGRKPMVYDLTFDYDWLRVPRDLGDTQVRVDYSNEDGYWDAIVDKAAEKRRKRSLDEVNGSHRRWLEEEWRDDVHFSSLSERELHERWFGEDVIAWLKGLLNGEIEPKYTHDYDESVTAIIVQEDWSCQPNDYTKLEASLSAKASANIKVSSTFGMTLIFTLGTSMDLSNSYVYLKTSGEVTAIFSIDAMAKASFDSGEFSIVTVPMPGASFTIPNILTVGPKFVLNAQATADVTLAGHFETKVEIASWDFQQTYPEASSDWEPKSLESPSRDFTLDGLNEPTFNLTVTAKGQMTAHLKPTLSFGIEFDDRWGIDSAKAELLADGWVRVRAQANLAGDDASTCPFKYGIDAGASFTARASVPDNFGWTPEDKTFYSLSSNLIPGDGTDDYVCVGVDSETETKRSLSRRDPYVASGGEHELLSSHGNVTKRSVTYGPLFSIPVKGQLCPSIEATTTTACNSIKGFDDDQFNDIDYMRKRDLSPLDLDFSDIEKASGIDITGLLKRRSVELDVESDDSRSALLHDMIEDLFMNNTELLESYHELNRRDGAAQIYDICLNDAKMTYRTAAYPESGTLYDNEDWGECSNFNLIVAQGQTAGHNYDWEHILERQIIQAFSAYYFEGQASPVAGYGSFCKYLKYFWENRNSQINGATPWSIIGQQWPNTAAGTGGEMVQTEQEINLAKARAFKYDVAINAVDTMKKWVSSYDEVERVIKNLKDVILMVKYMSVANVNNIYNTQGRRVATAFGTVEQGIAANWANTATPYTVLGLDQTFLVFMRDYTTQVSSKIDDYLQFWSGQLQVFYDTEIGAGGGSTQDEQNILVKIEDVRAEIDTLTAATPLFNNPF</sequence>
<keyword evidence="13 16" id="KW-0326">Glycosidase</keyword>
<dbReference type="InterPro" id="IPR001002">
    <property type="entry name" value="Chitin-bd_1"/>
</dbReference>
<dbReference type="SUPFAM" id="SSF54556">
    <property type="entry name" value="Chitinase insertion domain"/>
    <property type="match status" value="1"/>
</dbReference>
<evidence type="ECO:0000256" key="16">
    <source>
        <dbReference type="RuleBase" id="RU000489"/>
    </source>
</evidence>
<keyword evidence="7" id="KW-0732">Signal</keyword>
<dbReference type="PANTHER" id="PTHR47700">
    <property type="entry name" value="V CHITINASE, PUTATIVE (AFU_ORTHOLOGUE AFUA_6G13720)-RELATED"/>
    <property type="match status" value="1"/>
</dbReference>